<organism evidence="1 2">
    <name type="scientific">Lysinibacillus composti</name>
    <dbReference type="NCBI Taxonomy" id="720633"/>
    <lineage>
        <taxon>Bacteria</taxon>
        <taxon>Bacillati</taxon>
        <taxon>Bacillota</taxon>
        <taxon>Bacilli</taxon>
        <taxon>Bacillales</taxon>
        <taxon>Bacillaceae</taxon>
        <taxon>Lysinibacillus</taxon>
    </lineage>
</organism>
<protein>
    <submittedName>
        <fullName evidence="1">DUF1963 domain-containing protein</fullName>
    </submittedName>
</protein>
<accession>A0A3N9U4T9</accession>
<dbReference type="PANTHER" id="PTHR36436:SF6">
    <property type="entry name" value="SLL5081 PROTEIN"/>
    <property type="match status" value="1"/>
</dbReference>
<dbReference type="InterPro" id="IPR035948">
    <property type="entry name" value="YwqG-like_sf"/>
</dbReference>
<dbReference type="Gene3D" id="2.30.320.10">
    <property type="entry name" value="YwqG-like"/>
    <property type="match status" value="1"/>
</dbReference>
<dbReference type="Proteomes" id="UP000274033">
    <property type="component" value="Unassembled WGS sequence"/>
</dbReference>
<proteinExistence type="predicted"/>
<keyword evidence="2" id="KW-1185">Reference proteome</keyword>
<dbReference type="InterPro" id="IPR015315">
    <property type="entry name" value="DUF1963"/>
</dbReference>
<dbReference type="PANTHER" id="PTHR36436">
    <property type="entry name" value="SLL5081 PROTEIN"/>
    <property type="match status" value="1"/>
</dbReference>
<dbReference type="OrthoDB" id="57088at2"/>
<dbReference type="Pfam" id="PF09234">
    <property type="entry name" value="DUF1963"/>
    <property type="match status" value="1"/>
</dbReference>
<dbReference type="SUPFAM" id="SSF103032">
    <property type="entry name" value="Hypothetical protein YwqG"/>
    <property type="match status" value="1"/>
</dbReference>
<name>A0A3N9U4T9_9BACI</name>
<evidence type="ECO:0000313" key="2">
    <source>
        <dbReference type="Proteomes" id="UP000274033"/>
    </source>
</evidence>
<dbReference type="RefSeq" id="WP_124766900.1">
    <property type="nucleotide sequence ID" value="NZ_JAFBDY010000033.1"/>
</dbReference>
<dbReference type="EMBL" id="RRCT01000031">
    <property type="protein sequence ID" value="RQW71585.1"/>
    <property type="molecule type" value="Genomic_DNA"/>
</dbReference>
<comment type="caution">
    <text evidence="1">The sequence shown here is derived from an EMBL/GenBank/DDBJ whole genome shotgun (WGS) entry which is preliminary data.</text>
</comment>
<evidence type="ECO:0000313" key="1">
    <source>
        <dbReference type="EMBL" id="RQW71585.1"/>
    </source>
</evidence>
<sequence length="268" mass="31486">MELSQHLSLPRELEKFRQTIELSVKTSYIIMPKSQNTSLADSKFAGLPYLPKSHRLPKDQKGQYMDLLAQVNFSQFPSEKPFPKNGVLQFFISRTQELLYEKRTEQIFQQDFKVRYFPEVLSQDKLVTDFSIIKGDFITPFPIKNELHLSISKMIEPVSAMDYRLNSYINFPTSDCTMTEDGRTLEEFYFEHFLGADHKLGGYPYFIYNDPRSNSNFLKRFDTLLLQVVSNDSQEIMWGDSGIIKFFINKEKLLELDFSEVYFIAEQY</sequence>
<dbReference type="AlphaFoldDB" id="A0A3N9U4T9"/>
<reference evidence="1 2" key="1">
    <citation type="journal article" date="2013" name="J. Microbiol.">
        <title>Lysinibacillus chungkukjangi sp. nov., isolated from Chungkukjang, Korean fermented soybean food.</title>
        <authorList>
            <person name="Kim S.J."/>
            <person name="Jang Y.H."/>
            <person name="Hamada M."/>
            <person name="Ahn J.H."/>
            <person name="Weon H.Y."/>
            <person name="Suzuki K."/>
            <person name="Whang K.S."/>
            <person name="Kwon S.W."/>
        </authorList>
    </citation>
    <scope>NUCLEOTIDE SEQUENCE [LARGE SCALE GENOMIC DNA]</scope>
    <source>
        <strain evidence="1 2">MCCC 1A12701</strain>
    </source>
</reference>
<gene>
    <name evidence="1" type="ORF">EBB45_18925</name>
</gene>